<name>A0AAD4CB75_ASPNN</name>
<organism evidence="2 3">
    <name type="scientific">Aspergillus nanangensis</name>
    <dbReference type="NCBI Taxonomy" id="2582783"/>
    <lineage>
        <taxon>Eukaryota</taxon>
        <taxon>Fungi</taxon>
        <taxon>Dikarya</taxon>
        <taxon>Ascomycota</taxon>
        <taxon>Pezizomycotina</taxon>
        <taxon>Eurotiomycetes</taxon>
        <taxon>Eurotiomycetidae</taxon>
        <taxon>Eurotiales</taxon>
        <taxon>Aspergillaceae</taxon>
        <taxon>Aspergillus</taxon>
        <taxon>Aspergillus subgen. Circumdati</taxon>
    </lineage>
</organism>
<dbReference type="Proteomes" id="UP001194746">
    <property type="component" value="Unassembled WGS sequence"/>
</dbReference>
<dbReference type="PANTHER" id="PTHR38887">
    <property type="entry name" value="CHROMOSOME 21, WHOLE GENOME SHOTGUN SEQUENCE"/>
    <property type="match status" value="1"/>
</dbReference>
<feature type="region of interest" description="Disordered" evidence="1">
    <location>
        <begin position="344"/>
        <end position="369"/>
    </location>
</feature>
<reference evidence="2" key="2">
    <citation type="submission" date="2020-02" db="EMBL/GenBank/DDBJ databases">
        <authorList>
            <person name="Gilchrist C.L.M."/>
            <person name="Chooi Y.-H."/>
        </authorList>
    </citation>
    <scope>NUCLEOTIDE SEQUENCE</scope>
    <source>
        <strain evidence="2">MST-FP2251</strain>
    </source>
</reference>
<comment type="caution">
    <text evidence="2">The sequence shown here is derived from an EMBL/GenBank/DDBJ whole genome shotgun (WGS) entry which is preliminary data.</text>
</comment>
<feature type="compositionally biased region" description="Basic residues" evidence="1">
    <location>
        <begin position="396"/>
        <end position="406"/>
    </location>
</feature>
<accession>A0AAD4CB75</accession>
<feature type="compositionally biased region" description="Basic and acidic residues" evidence="1">
    <location>
        <begin position="455"/>
        <end position="468"/>
    </location>
</feature>
<dbReference type="EMBL" id="VCAU01000240">
    <property type="protein sequence ID" value="KAF9882678.1"/>
    <property type="molecule type" value="Genomic_DNA"/>
</dbReference>
<gene>
    <name evidence="2" type="ORF">FE257_005652</name>
</gene>
<dbReference type="AlphaFoldDB" id="A0AAD4CB75"/>
<evidence type="ECO:0000313" key="3">
    <source>
        <dbReference type="Proteomes" id="UP001194746"/>
    </source>
</evidence>
<sequence>MPLVVNKVMKGVAAGVGLASESITAYNNQRRAKKTQDPEGDDGRSQSPQTPPEDTTVPENNLELQLVAEWELDEAQDELTTGTIVAHRNNASQETPPGDWNQLAELFLERYHDPPAYCATDRPKLEYPVIVPQRRPQTRKRGFIRAYAPALEEFGINQDMFIDFLETANRSCQGNPWLNAINLASIPAMFIPSAVSFAVSIMISVTTEMAIRADGRRKSNAFIDKINQELFRPRGLYCLVMTWKPDSDAAVSSFNMNTAISTSMDQGGAGFFNKMKHTFKSSNGKPYGDGAFPESAPLIFPGLDELAQQGSQGADKLKQTESGKRAFVGDYFDRRSQAAFTMKNPDSALNKGPAPQFTSRYADPSHPASSGSLVGLVTGGYITGQDIVQRREATRPRYHSGGRRPRVGPVGRLVSAVASRGGERGENLSNLQASEDGQYEDRYERDSASPMGRRNIPEKQAESSENSRSRRLQRPPGGGLIATGARQLLQSDVLYLMIVNMPSDEEIEEARQALQV</sequence>
<feature type="region of interest" description="Disordered" evidence="1">
    <location>
        <begin position="22"/>
        <end position="58"/>
    </location>
</feature>
<reference evidence="2" key="1">
    <citation type="journal article" date="2019" name="Beilstein J. Org. Chem.">
        <title>Nanangenines: drimane sesquiterpenoids as the dominant metabolite cohort of a novel Australian fungus, Aspergillus nanangensis.</title>
        <authorList>
            <person name="Lacey H.J."/>
            <person name="Gilchrist C.L.M."/>
            <person name="Crombie A."/>
            <person name="Kalaitzis J.A."/>
            <person name="Vuong D."/>
            <person name="Rutledge P.J."/>
            <person name="Turner P."/>
            <person name="Pitt J.I."/>
            <person name="Lacey E."/>
            <person name="Chooi Y.H."/>
            <person name="Piggott A.M."/>
        </authorList>
    </citation>
    <scope>NUCLEOTIDE SEQUENCE</scope>
    <source>
        <strain evidence="2">MST-FP2251</strain>
    </source>
</reference>
<proteinExistence type="predicted"/>
<dbReference type="PANTHER" id="PTHR38887:SF1">
    <property type="entry name" value="RAS MODIFICATION PROTEIN ERF4"/>
    <property type="match status" value="1"/>
</dbReference>
<feature type="region of interest" description="Disordered" evidence="1">
    <location>
        <begin position="387"/>
        <end position="481"/>
    </location>
</feature>
<dbReference type="InterPro" id="IPR053221">
    <property type="entry name" value="Burnettramic_acid_biosynth"/>
</dbReference>
<feature type="compositionally biased region" description="Basic and acidic residues" evidence="1">
    <location>
        <begin position="34"/>
        <end position="44"/>
    </location>
</feature>
<keyword evidence="3" id="KW-1185">Reference proteome</keyword>
<evidence type="ECO:0000256" key="1">
    <source>
        <dbReference type="SAM" id="MobiDB-lite"/>
    </source>
</evidence>
<protein>
    <submittedName>
        <fullName evidence="2">Uncharacterized protein</fullName>
    </submittedName>
</protein>
<evidence type="ECO:0000313" key="2">
    <source>
        <dbReference type="EMBL" id="KAF9882678.1"/>
    </source>
</evidence>